<evidence type="ECO:0000313" key="3">
    <source>
        <dbReference type="EMBL" id="MBD2777374.1"/>
    </source>
</evidence>
<organism evidence="3 4">
    <name type="scientific">Iningainema tapete BLCC-T55</name>
    <dbReference type="NCBI Taxonomy" id="2748662"/>
    <lineage>
        <taxon>Bacteria</taxon>
        <taxon>Bacillati</taxon>
        <taxon>Cyanobacteriota</taxon>
        <taxon>Cyanophyceae</taxon>
        <taxon>Nostocales</taxon>
        <taxon>Scytonemataceae</taxon>
        <taxon>Iningainema tapete</taxon>
    </lineage>
</organism>
<dbReference type="PANTHER" id="PTHR46401:SF2">
    <property type="entry name" value="GLYCOSYLTRANSFERASE WBBK-RELATED"/>
    <property type="match status" value="1"/>
</dbReference>
<proteinExistence type="predicted"/>
<protein>
    <submittedName>
        <fullName evidence="3">Glycosyltransferase</fullName>
    </submittedName>
</protein>
<evidence type="ECO:0000313" key="4">
    <source>
        <dbReference type="Proteomes" id="UP000629098"/>
    </source>
</evidence>
<dbReference type="InterPro" id="IPR001296">
    <property type="entry name" value="Glyco_trans_1"/>
</dbReference>
<feature type="domain" description="Glycosyl transferase family 1" evidence="2">
    <location>
        <begin position="230"/>
        <end position="404"/>
    </location>
</feature>
<reference evidence="3" key="1">
    <citation type="submission" date="2020-09" db="EMBL/GenBank/DDBJ databases">
        <title>Iningainema tapete sp. nov. (Scytonemataceae, Cyanobacteria) from greenhouses in central Florida (USA) produces two types of nodularin with biosynthetic potential for microcystin-LR and anabaenopeptins.</title>
        <authorList>
            <person name="Berthold D.E."/>
            <person name="Lefler F.W."/>
            <person name="Huang I.-S."/>
            <person name="Abdulla H."/>
            <person name="Zimba P.V."/>
            <person name="Laughinghouse H.D. IV."/>
        </authorList>
    </citation>
    <scope>NUCLEOTIDE SEQUENCE</scope>
    <source>
        <strain evidence="3">BLCCT55</strain>
    </source>
</reference>
<dbReference type="GO" id="GO:0009103">
    <property type="term" value="P:lipopolysaccharide biosynthetic process"/>
    <property type="evidence" value="ECO:0007669"/>
    <property type="project" value="TreeGrafter"/>
</dbReference>
<dbReference type="RefSeq" id="WP_190836446.1">
    <property type="nucleotide sequence ID" value="NZ_CAWPPI010000110.1"/>
</dbReference>
<name>A0A8J7C8Y1_9CYAN</name>
<dbReference type="AlphaFoldDB" id="A0A8J7C8Y1"/>
<comment type="caution">
    <text evidence="3">The sequence shown here is derived from an EMBL/GenBank/DDBJ whole genome shotgun (WGS) entry which is preliminary data.</text>
</comment>
<gene>
    <name evidence="3" type="ORF">ICL16_36330</name>
</gene>
<dbReference type="PANTHER" id="PTHR46401">
    <property type="entry name" value="GLYCOSYLTRANSFERASE WBBK-RELATED"/>
    <property type="match status" value="1"/>
</dbReference>
<keyword evidence="1" id="KW-0808">Transferase</keyword>
<sequence length="420" mass="47935">MLKVSDKSVGLERSQSSDRKIMLFDLVIDGHHAGYIYHLIRFWGEQELPGTLYVVVAPKFIQQHTDVVDLAAKYGNRVKLMPITVAEEAALVPQSNYLQRKIHYLQQWRLCRSYAQSLSATHCLIMFFDTFAIPIAVDGKFPCSFSTIYFRPTFHYHKFEKYKPSGKERLQEWLDQLLLSLILRRKQLQILFCLDPFALKDLERFNSAVKKVYLPDPVQTYNDSLISLEQLKEKLGIDDSRKVFLFFGSIFERKGINQLLDAVALLSPDVSQKLCLLLVGEIDPGIEPKIRARINHITQSLPVQIITHNQFIPEREIQTYFQVADVILAPYQKHIGMSGILVRAAAAQKPVLSSDYGLMGEIARRYQLGITLDSTIPAEIAQGLTQLLLESTEIGDRTKMKSFAQQNSAENFASVIFQHI</sequence>
<dbReference type="Pfam" id="PF00534">
    <property type="entry name" value="Glycos_transf_1"/>
    <property type="match status" value="1"/>
</dbReference>
<keyword evidence="4" id="KW-1185">Reference proteome</keyword>
<dbReference type="SUPFAM" id="SSF53756">
    <property type="entry name" value="UDP-Glycosyltransferase/glycogen phosphorylase"/>
    <property type="match status" value="1"/>
</dbReference>
<evidence type="ECO:0000259" key="2">
    <source>
        <dbReference type="Pfam" id="PF00534"/>
    </source>
</evidence>
<dbReference type="Proteomes" id="UP000629098">
    <property type="component" value="Unassembled WGS sequence"/>
</dbReference>
<accession>A0A8J7C8Y1</accession>
<dbReference type="GO" id="GO:0016757">
    <property type="term" value="F:glycosyltransferase activity"/>
    <property type="evidence" value="ECO:0007669"/>
    <property type="project" value="InterPro"/>
</dbReference>
<dbReference type="Gene3D" id="3.40.50.2000">
    <property type="entry name" value="Glycogen Phosphorylase B"/>
    <property type="match status" value="1"/>
</dbReference>
<evidence type="ECO:0000256" key="1">
    <source>
        <dbReference type="ARBA" id="ARBA00022679"/>
    </source>
</evidence>
<dbReference type="EMBL" id="JACXAE010000110">
    <property type="protein sequence ID" value="MBD2777374.1"/>
    <property type="molecule type" value="Genomic_DNA"/>
</dbReference>